<keyword evidence="2" id="KW-1185">Reference proteome</keyword>
<proteinExistence type="predicted"/>
<evidence type="ECO:0000313" key="1">
    <source>
        <dbReference type="EMBL" id="PTM94209.1"/>
    </source>
</evidence>
<dbReference type="EMBL" id="PZZZ01000005">
    <property type="protein sequence ID" value="PTM94209.1"/>
    <property type="molecule type" value="Genomic_DNA"/>
</dbReference>
<protein>
    <submittedName>
        <fullName evidence="1">Nitrogen fixation protein FixH</fullName>
    </submittedName>
</protein>
<evidence type="ECO:0000313" key="2">
    <source>
        <dbReference type="Proteomes" id="UP000241247"/>
    </source>
</evidence>
<dbReference type="Proteomes" id="UP000241247">
    <property type="component" value="Unassembled WGS sequence"/>
</dbReference>
<dbReference type="OrthoDB" id="1495896at2"/>
<name>A0A2T5B5E5_MYCDI</name>
<comment type="caution">
    <text evidence="1">The sequence shown here is derived from an EMBL/GenBank/DDBJ whole genome shotgun (WGS) entry which is preliminary data.</text>
</comment>
<dbReference type="InterPro" id="IPR018037">
    <property type="entry name" value="FixH_proteobacterial"/>
</dbReference>
<dbReference type="Pfam" id="PF05751">
    <property type="entry name" value="FixH"/>
    <property type="match status" value="1"/>
</dbReference>
<accession>A0A2T5B5E5</accession>
<reference evidence="1 2" key="1">
    <citation type="submission" date="2018-04" db="EMBL/GenBank/DDBJ databases">
        <title>Genomic Encyclopedia of Type Strains, Phase IV (KMG-IV): sequencing the most valuable type-strain genomes for metagenomic binning, comparative biology and taxonomic classification.</title>
        <authorList>
            <person name="Goeker M."/>
        </authorList>
    </citation>
    <scope>NUCLEOTIDE SEQUENCE [LARGE SCALE GENOMIC DNA]</scope>
    <source>
        <strain evidence="1 2">DSM 7138</strain>
    </source>
</reference>
<gene>
    <name evidence="1" type="ORF">C7449_105108</name>
</gene>
<organism evidence="1 2">
    <name type="scientific">Mycoplana dimorpha</name>
    <dbReference type="NCBI Taxonomy" id="28320"/>
    <lineage>
        <taxon>Bacteria</taxon>
        <taxon>Pseudomonadati</taxon>
        <taxon>Pseudomonadota</taxon>
        <taxon>Alphaproteobacteria</taxon>
        <taxon>Hyphomicrobiales</taxon>
        <taxon>Rhizobiaceae</taxon>
        <taxon>Mycoplana</taxon>
    </lineage>
</organism>
<dbReference type="InterPro" id="IPR008620">
    <property type="entry name" value="FixH"/>
</dbReference>
<dbReference type="PIRSF" id="PIRSF011386">
    <property type="entry name" value="FixH"/>
    <property type="match status" value="1"/>
</dbReference>
<dbReference type="AlphaFoldDB" id="A0A2T5B5E5"/>
<sequence>MSSLATKRSRRFTGWHMMAVLLLFFGTIFTANALMAWNASRSWSGLVVQNTYIASQEFNTKVAEAERLAASGIEGRIETASGQFRYVLVQDGKPLPTADRVLASFKRPVEEHEDFEIELDRKADGVFVAGRSLKKGQWIADLRVLAGGETIYRQAVRFIATGDGK</sequence>
<dbReference type="RefSeq" id="WP_108003322.1">
    <property type="nucleotide sequence ID" value="NZ_JBHEEX010000003.1"/>
</dbReference>